<keyword evidence="3" id="KW-1185">Reference proteome</keyword>
<dbReference type="AlphaFoldDB" id="A0A431V9H3"/>
<dbReference type="RefSeq" id="WP_126620798.1">
    <property type="nucleotide sequence ID" value="NZ_JBHUCY010000028.1"/>
</dbReference>
<organism evidence="2 3">
    <name type="scientific">Azospirillum griseum</name>
    <dbReference type="NCBI Taxonomy" id="2496639"/>
    <lineage>
        <taxon>Bacteria</taxon>
        <taxon>Pseudomonadati</taxon>
        <taxon>Pseudomonadota</taxon>
        <taxon>Alphaproteobacteria</taxon>
        <taxon>Rhodospirillales</taxon>
        <taxon>Azospirillaceae</taxon>
        <taxon>Azospirillum</taxon>
    </lineage>
</organism>
<comment type="caution">
    <text evidence="2">The sequence shown here is derived from an EMBL/GenBank/DDBJ whole genome shotgun (WGS) entry which is preliminary data.</text>
</comment>
<dbReference type="Proteomes" id="UP000277007">
    <property type="component" value="Unassembled WGS sequence"/>
</dbReference>
<proteinExistence type="predicted"/>
<gene>
    <name evidence="2" type="ORF">EJ903_26140</name>
</gene>
<reference evidence="2 3" key="1">
    <citation type="submission" date="2018-12" db="EMBL/GenBank/DDBJ databases">
        <authorList>
            <person name="Yang Y."/>
        </authorList>
    </citation>
    <scope>NUCLEOTIDE SEQUENCE [LARGE SCALE GENOMIC DNA]</scope>
    <source>
        <strain evidence="2 3">L-25-5w-1</strain>
    </source>
</reference>
<protein>
    <submittedName>
        <fullName evidence="2">Uncharacterized protein</fullName>
    </submittedName>
</protein>
<evidence type="ECO:0000313" key="2">
    <source>
        <dbReference type="EMBL" id="RTR11226.1"/>
    </source>
</evidence>
<dbReference type="EMBL" id="RXMA01000081">
    <property type="protein sequence ID" value="RTR11226.1"/>
    <property type="molecule type" value="Genomic_DNA"/>
</dbReference>
<evidence type="ECO:0000313" key="3">
    <source>
        <dbReference type="Proteomes" id="UP000277007"/>
    </source>
</evidence>
<accession>A0A431V9H3</accession>
<feature type="region of interest" description="Disordered" evidence="1">
    <location>
        <begin position="1"/>
        <end position="26"/>
    </location>
</feature>
<name>A0A431V9H3_9PROT</name>
<evidence type="ECO:0000256" key="1">
    <source>
        <dbReference type="SAM" id="MobiDB-lite"/>
    </source>
</evidence>
<sequence length="181" mass="19651">MSKNNDEAMVASTNPPVEATGSSGDNTAAVTTAAADDLDREPIEGVDFGTHDAYLWGEWKVLLEIASSDWAKDFEVMSPPSFVIYAFMWRKGTYVGKVDMLTRLEIRGSELWLTDFHIHGHGGRALRGVLSRSGLNALCNAAKEDTNVEAVVIEGGVRSQGLRRGQVPERFRFDGGSGSTT</sequence>
<feature type="compositionally biased region" description="Polar residues" evidence="1">
    <location>
        <begin position="11"/>
        <end position="26"/>
    </location>
</feature>